<dbReference type="RefSeq" id="WP_148072397.1">
    <property type="nucleotide sequence ID" value="NZ_CP042913.1"/>
</dbReference>
<dbReference type="OrthoDB" id="286860at2"/>
<sequence length="71" mass="7666">MSAAVTVKSCASEEEAEFFKSMLETYGIHALINADDYAGLPLMTSGGVQLQVLEEDVEKASKILKDAEEPD</sequence>
<dbReference type="SUPFAM" id="SSF54913">
    <property type="entry name" value="GlnB-like"/>
    <property type="match status" value="1"/>
</dbReference>
<evidence type="ECO:0000313" key="3">
    <source>
        <dbReference type="Proteomes" id="UP000323917"/>
    </source>
</evidence>
<gene>
    <name evidence="2" type="ORF">Pr1d_09240</name>
</gene>
<accession>A0A5B9Q7E8</accession>
<keyword evidence="3" id="KW-1185">Reference proteome</keyword>
<reference evidence="2 3" key="1">
    <citation type="submission" date="2019-08" db="EMBL/GenBank/DDBJ databases">
        <title>Deep-cultivation of Planctomycetes and their phenomic and genomic characterization uncovers novel biology.</title>
        <authorList>
            <person name="Wiegand S."/>
            <person name="Jogler M."/>
            <person name="Boedeker C."/>
            <person name="Pinto D."/>
            <person name="Vollmers J."/>
            <person name="Rivas-Marin E."/>
            <person name="Kohn T."/>
            <person name="Peeters S.H."/>
            <person name="Heuer A."/>
            <person name="Rast P."/>
            <person name="Oberbeckmann S."/>
            <person name="Bunk B."/>
            <person name="Jeske O."/>
            <person name="Meyerdierks A."/>
            <person name="Storesund J.E."/>
            <person name="Kallscheuer N."/>
            <person name="Luecker S."/>
            <person name="Lage O.M."/>
            <person name="Pohl T."/>
            <person name="Merkel B.J."/>
            <person name="Hornburger P."/>
            <person name="Mueller R.-W."/>
            <person name="Bruemmer F."/>
            <person name="Labrenz M."/>
            <person name="Spormann A.M."/>
            <person name="Op den Camp H."/>
            <person name="Overmann J."/>
            <person name="Amann R."/>
            <person name="Jetten M.S.M."/>
            <person name="Mascher T."/>
            <person name="Medema M.H."/>
            <person name="Devos D.P."/>
            <person name="Kaster A.-K."/>
            <person name="Ovreas L."/>
            <person name="Rohde M."/>
            <person name="Galperin M.Y."/>
            <person name="Jogler C."/>
        </authorList>
    </citation>
    <scope>NUCLEOTIDE SEQUENCE [LARGE SCALE GENOMIC DNA]</scope>
    <source>
        <strain evidence="2 3">Pr1d</strain>
    </source>
</reference>
<evidence type="ECO:0000313" key="2">
    <source>
        <dbReference type="EMBL" id="QEG33660.1"/>
    </source>
</evidence>
<dbReference type="Pfam" id="PF09413">
    <property type="entry name" value="DUF2007"/>
    <property type="match status" value="1"/>
</dbReference>
<dbReference type="AlphaFoldDB" id="A0A5B9Q7E8"/>
<proteinExistence type="predicted"/>
<protein>
    <recommendedName>
        <fullName evidence="1">DUF2007 domain-containing protein</fullName>
    </recommendedName>
</protein>
<dbReference type="KEGG" id="bgok:Pr1d_09240"/>
<feature type="domain" description="DUF2007" evidence="1">
    <location>
        <begin position="12"/>
        <end position="68"/>
    </location>
</feature>
<evidence type="ECO:0000259" key="1">
    <source>
        <dbReference type="Pfam" id="PF09413"/>
    </source>
</evidence>
<dbReference type="InterPro" id="IPR018551">
    <property type="entry name" value="DUF2007"/>
</dbReference>
<dbReference type="InterPro" id="IPR011322">
    <property type="entry name" value="N-reg_PII-like_a/b"/>
</dbReference>
<name>A0A5B9Q7E8_9BACT</name>
<dbReference type="Proteomes" id="UP000323917">
    <property type="component" value="Chromosome"/>
</dbReference>
<organism evidence="2 3">
    <name type="scientific">Bythopirellula goksoeyrii</name>
    <dbReference type="NCBI Taxonomy" id="1400387"/>
    <lineage>
        <taxon>Bacteria</taxon>
        <taxon>Pseudomonadati</taxon>
        <taxon>Planctomycetota</taxon>
        <taxon>Planctomycetia</taxon>
        <taxon>Pirellulales</taxon>
        <taxon>Lacipirellulaceae</taxon>
        <taxon>Bythopirellula</taxon>
    </lineage>
</organism>
<dbReference type="EMBL" id="CP042913">
    <property type="protein sequence ID" value="QEG33660.1"/>
    <property type="molecule type" value="Genomic_DNA"/>
</dbReference>